<keyword evidence="2" id="KW-1185">Reference proteome</keyword>
<evidence type="ECO:0000313" key="2">
    <source>
        <dbReference type="Proteomes" id="UP000318815"/>
    </source>
</evidence>
<protein>
    <submittedName>
        <fullName evidence="1">Uncharacterized protein</fullName>
    </submittedName>
</protein>
<accession>A0A5C6LI93</accession>
<organism evidence="1 2">
    <name type="scientific">Chitinophaga pinensis</name>
    <dbReference type="NCBI Taxonomy" id="79329"/>
    <lineage>
        <taxon>Bacteria</taxon>
        <taxon>Pseudomonadati</taxon>
        <taxon>Bacteroidota</taxon>
        <taxon>Chitinophagia</taxon>
        <taxon>Chitinophagales</taxon>
        <taxon>Chitinophagaceae</taxon>
        <taxon>Chitinophaga</taxon>
    </lineage>
</organism>
<dbReference type="RefSeq" id="WP_146308597.1">
    <property type="nucleotide sequence ID" value="NZ_VOHS01000092.1"/>
</dbReference>
<dbReference type="AlphaFoldDB" id="A0A5C6LI93"/>
<reference evidence="1 2" key="1">
    <citation type="submission" date="2019-08" db="EMBL/GenBank/DDBJ databases">
        <title>Whole genome sequencing of chitin degrading bacteria Chitinophaga pinensis YS16.</title>
        <authorList>
            <person name="Singh R.P."/>
            <person name="Manchanda G."/>
            <person name="Maurya I.K."/>
            <person name="Joshi N.K."/>
            <person name="Srivastava A.K."/>
        </authorList>
    </citation>
    <scope>NUCLEOTIDE SEQUENCE [LARGE SCALE GENOMIC DNA]</scope>
    <source>
        <strain evidence="1 2">YS-16</strain>
    </source>
</reference>
<proteinExistence type="predicted"/>
<sequence>MARRFFLLPGRNALGIAAQSDNGLHIADKEFSKVLVGITSFDTPQVFTQLIARFPHEATNAWLHYSIGATLLINRNPEFYSLAFTYFNIAMRQAASQSLPDLVKKAFAKMFLSAQLYVYRAEMWSPKLEIFKQLIQENFPEGVMDPYLICLTRENWAQLGHAASHAKNYEMALFCGVSIAGLAPDDGLGEYLIAGNLLSMRNRRDADRYARLSMEKTAKDLDVQQKQFDALHVQDTQSRCLQMEKVMMAESRMEELKNMLLWIKDNQGPAEDSP</sequence>
<evidence type="ECO:0000313" key="1">
    <source>
        <dbReference type="EMBL" id="TWV89100.1"/>
    </source>
</evidence>
<name>A0A5C6LI93_9BACT</name>
<comment type="caution">
    <text evidence="1">The sequence shown here is derived from an EMBL/GenBank/DDBJ whole genome shotgun (WGS) entry which is preliminary data.</text>
</comment>
<gene>
    <name evidence="1" type="ORF">FEF09_30160</name>
</gene>
<dbReference type="EMBL" id="VOHS01000092">
    <property type="protein sequence ID" value="TWV89100.1"/>
    <property type="molecule type" value="Genomic_DNA"/>
</dbReference>
<dbReference type="Proteomes" id="UP000318815">
    <property type="component" value="Unassembled WGS sequence"/>
</dbReference>